<keyword evidence="3 4" id="KW-0732">Signal</keyword>
<dbReference type="PROSITE" id="PS01037">
    <property type="entry name" value="SBP_BACTERIAL_1"/>
    <property type="match status" value="1"/>
</dbReference>
<dbReference type="AlphaFoldDB" id="A0A6N8HYH4"/>
<sequence>MKRLLAVLLSTLLCGGTMAGCSGGANPVGSKADAAVSPAAEAGSEAVSSEGIPTDPVTLRFEWWGGDDRHEATLKAIKKFEEKYPYITINAEYAGFNGMQEKVNTQFAGHTAPDIVQVNHDWIPSLSPDGKGFYDLKTLGGIIDLSQWDDSTLEFGMRKGNLNAIAVSVTGRSFFYNKTAFDKLNVGIPKTWDDLIEAGKKFEAAGKDMYPTDLDTGSGYTSFYAAVAYEQQKTGKEFLDQNGKIGFSIDEIKDALDFYMKLEKNHVTRTQKQIQNDAGTTPLYQTDNFISGKVAGMLEWSSSVGKFSKVLTEKKSELVLGELPELSGAKMSGWLEKPSLLLAISAETKYPKQSALFLNWLLNDPDAAVVLGTSRGIPSSKAAMKALSASDSNLEKDLSYQGTLQIMNCKPVLQSPYMNNSDMAQAYITAVQSISYGTADTQSAAQTLYDTMQSVLSGIVE</sequence>
<evidence type="ECO:0000313" key="6">
    <source>
        <dbReference type="EMBL" id="QNK40121.1"/>
    </source>
</evidence>
<evidence type="ECO:0000256" key="3">
    <source>
        <dbReference type="ARBA" id="ARBA00022729"/>
    </source>
</evidence>
<dbReference type="RefSeq" id="WP_066646326.1">
    <property type="nucleotide sequence ID" value="NZ_CP060286.1"/>
</dbReference>
<dbReference type="InterPro" id="IPR006061">
    <property type="entry name" value="SBP_1_CS"/>
</dbReference>
<accession>A0A7G8T930</accession>
<protein>
    <submittedName>
        <fullName evidence="6">Carbohydrate ABC transporter substrate-binding protein</fullName>
    </submittedName>
    <submittedName>
        <fullName evidence="5">Putative ABC transporter substrate-binding protein YesO</fullName>
    </submittedName>
</protein>
<dbReference type="Proteomes" id="UP000469440">
    <property type="component" value="Unassembled WGS sequence"/>
</dbReference>
<proteinExistence type="inferred from homology"/>
<dbReference type="EMBL" id="VWXL01000036">
    <property type="protein sequence ID" value="MVB10527.1"/>
    <property type="molecule type" value="Genomic_DNA"/>
</dbReference>
<dbReference type="InterPro" id="IPR006059">
    <property type="entry name" value="SBP"/>
</dbReference>
<evidence type="ECO:0000313" key="5">
    <source>
        <dbReference type="EMBL" id="MVB10527.1"/>
    </source>
</evidence>
<name>A0A6N8HYH4_9FIRM</name>
<dbReference type="SUPFAM" id="SSF53850">
    <property type="entry name" value="Periplasmic binding protein-like II"/>
    <property type="match status" value="1"/>
</dbReference>
<evidence type="ECO:0000256" key="4">
    <source>
        <dbReference type="SAM" id="SignalP"/>
    </source>
</evidence>
<dbReference type="OrthoDB" id="9764112at2"/>
<evidence type="ECO:0000256" key="2">
    <source>
        <dbReference type="ARBA" id="ARBA00022448"/>
    </source>
</evidence>
<feature type="signal peptide" evidence="4">
    <location>
        <begin position="1"/>
        <end position="19"/>
    </location>
</feature>
<comment type="similarity">
    <text evidence="1">Belongs to the bacterial solute-binding protein 1 family.</text>
</comment>
<keyword evidence="7" id="KW-1185">Reference proteome</keyword>
<reference evidence="6 8" key="2">
    <citation type="submission" date="2020-08" db="EMBL/GenBank/DDBJ databases">
        <title>The isolate Caproiciproducens sp. 7D4C2 produces n-caproate at mildly acidic conditions from hexoses: genome and rBOX comparison with related strains and chain-elongating bacteria.</title>
        <authorList>
            <person name="Esquivel-Elizondo S."/>
            <person name="Bagci C."/>
            <person name="Temovska M."/>
            <person name="Jeon B.S."/>
            <person name="Bessarab I."/>
            <person name="Williams R.B.H."/>
            <person name="Huson D.H."/>
            <person name="Angenent L.T."/>
        </authorList>
    </citation>
    <scope>NUCLEOTIDE SEQUENCE [LARGE SCALE GENOMIC DNA]</scope>
    <source>
        <strain evidence="6 8">7D4C2</strain>
    </source>
</reference>
<dbReference type="Proteomes" id="UP000515909">
    <property type="component" value="Chromosome"/>
</dbReference>
<dbReference type="GO" id="GO:0055085">
    <property type="term" value="P:transmembrane transport"/>
    <property type="evidence" value="ECO:0007669"/>
    <property type="project" value="InterPro"/>
</dbReference>
<reference evidence="5 7" key="1">
    <citation type="submission" date="2019-09" db="EMBL/GenBank/DDBJ databases">
        <title>Genome sequence of Clostridium sp. EA1.</title>
        <authorList>
            <person name="Poehlein A."/>
            <person name="Bengelsdorf F.R."/>
            <person name="Daniel R."/>
        </authorList>
    </citation>
    <scope>NUCLEOTIDE SEQUENCE [LARGE SCALE GENOMIC DNA]</scope>
    <source>
        <strain evidence="5 7">EA1</strain>
    </source>
</reference>
<dbReference type="EMBL" id="CP060286">
    <property type="protein sequence ID" value="QNK40121.1"/>
    <property type="molecule type" value="Genomic_DNA"/>
</dbReference>
<evidence type="ECO:0000313" key="7">
    <source>
        <dbReference type="Proteomes" id="UP000469440"/>
    </source>
</evidence>
<evidence type="ECO:0000313" key="8">
    <source>
        <dbReference type="Proteomes" id="UP000515909"/>
    </source>
</evidence>
<dbReference type="PANTHER" id="PTHR43649">
    <property type="entry name" value="ARABINOSE-BINDING PROTEIN-RELATED"/>
    <property type="match status" value="1"/>
</dbReference>
<dbReference type="Pfam" id="PF13416">
    <property type="entry name" value="SBP_bac_8"/>
    <property type="match status" value="1"/>
</dbReference>
<accession>A0A6N8HYH4</accession>
<feature type="chain" id="PRO_5044116575" evidence="4">
    <location>
        <begin position="20"/>
        <end position="461"/>
    </location>
</feature>
<dbReference type="PROSITE" id="PS51257">
    <property type="entry name" value="PROKAR_LIPOPROTEIN"/>
    <property type="match status" value="1"/>
</dbReference>
<dbReference type="PANTHER" id="PTHR43649:SF11">
    <property type="entry name" value="ABC TRANSPORTER SUBSTRATE-BINDING PROTEIN YESO-RELATED"/>
    <property type="match status" value="1"/>
</dbReference>
<keyword evidence="2" id="KW-0813">Transport</keyword>
<dbReference type="KEGG" id="cfem:HCR03_15750"/>
<organism evidence="5 7">
    <name type="scientific">Caproicibacter fermentans</name>
    <dbReference type="NCBI Taxonomy" id="2576756"/>
    <lineage>
        <taxon>Bacteria</taxon>
        <taxon>Bacillati</taxon>
        <taxon>Bacillota</taxon>
        <taxon>Clostridia</taxon>
        <taxon>Eubacteriales</taxon>
        <taxon>Acutalibacteraceae</taxon>
        <taxon>Caproicibacter</taxon>
    </lineage>
</organism>
<dbReference type="InterPro" id="IPR050490">
    <property type="entry name" value="Bact_solute-bd_prot1"/>
</dbReference>
<evidence type="ECO:0000256" key="1">
    <source>
        <dbReference type="ARBA" id="ARBA00008520"/>
    </source>
</evidence>
<dbReference type="Gene3D" id="3.40.190.10">
    <property type="entry name" value="Periplasmic binding protein-like II"/>
    <property type="match status" value="2"/>
</dbReference>
<gene>
    <name evidence="5" type="primary">yesO_2</name>
    <name evidence="5" type="ORF">CAFE_12190</name>
    <name evidence="6" type="ORF">HCR03_15750</name>
</gene>